<evidence type="ECO:0000256" key="4">
    <source>
        <dbReference type="ARBA" id="ARBA00022989"/>
    </source>
</evidence>
<evidence type="ECO:0000259" key="8">
    <source>
        <dbReference type="PROSITE" id="PS51352"/>
    </source>
</evidence>
<evidence type="ECO:0000313" key="9">
    <source>
        <dbReference type="EMBL" id="MFC4030126.1"/>
    </source>
</evidence>
<dbReference type="Proteomes" id="UP001595765">
    <property type="component" value="Unassembled WGS sequence"/>
</dbReference>
<keyword evidence="10" id="KW-1185">Reference proteome</keyword>
<dbReference type="SUPFAM" id="SSF52833">
    <property type="entry name" value="Thioredoxin-like"/>
    <property type="match status" value="1"/>
</dbReference>
<dbReference type="Pfam" id="PF17991">
    <property type="entry name" value="Thioredoxin_10"/>
    <property type="match status" value="1"/>
</dbReference>
<evidence type="ECO:0000256" key="2">
    <source>
        <dbReference type="ARBA" id="ARBA00022475"/>
    </source>
</evidence>
<dbReference type="PANTHER" id="PTHR42852">
    <property type="entry name" value="THIOL:DISULFIDE INTERCHANGE PROTEIN DSBE"/>
    <property type="match status" value="1"/>
</dbReference>
<dbReference type="PROSITE" id="PS51352">
    <property type="entry name" value="THIOREDOXIN_2"/>
    <property type="match status" value="1"/>
</dbReference>
<feature type="domain" description="Thioredoxin" evidence="8">
    <location>
        <begin position="260"/>
        <end position="412"/>
    </location>
</feature>
<feature type="region of interest" description="Disordered" evidence="6">
    <location>
        <begin position="413"/>
        <end position="435"/>
    </location>
</feature>
<feature type="transmembrane region" description="Helical" evidence="7">
    <location>
        <begin position="77"/>
        <end position="95"/>
    </location>
</feature>
<feature type="transmembrane region" description="Helical" evidence="7">
    <location>
        <begin position="6"/>
        <end position="35"/>
    </location>
</feature>
<dbReference type="InterPro" id="IPR050553">
    <property type="entry name" value="Thioredoxin_ResA/DsbE_sf"/>
</dbReference>
<feature type="transmembrane region" description="Helical" evidence="7">
    <location>
        <begin position="196"/>
        <end position="214"/>
    </location>
</feature>
<feature type="transmembrane region" description="Helical" evidence="7">
    <location>
        <begin position="121"/>
        <end position="145"/>
    </location>
</feature>
<evidence type="ECO:0000256" key="6">
    <source>
        <dbReference type="SAM" id="MobiDB-lite"/>
    </source>
</evidence>
<evidence type="ECO:0000313" key="10">
    <source>
        <dbReference type="Proteomes" id="UP001595765"/>
    </source>
</evidence>
<reference evidence="10" key="1">
    <citation type="journal article" date="2019" name="Int. J. Syst. Evol. Microbiol.">
        <title>The Global Catalogue of Microorganisms (GCM) 10K type strain sequencing project: providing services to taxonomists for standard genome sequencing and annotation.</title>
        <authorList>
            <consortium name="The Broad Institute Genomics Platform"/>
            <consortium name="The Broad Institute Genome Sequencing Center for Infectious Disease"/>
            <person name="Wu L."/>
            <person name="Ma J."/>
        </authorList>
    </citation>
    <scope>NUCLEOTIDE SEQUENCE [LARGE SCALE GENOMIC DNA]</scope>
    <source>
        <strain evidence="10">CGMCC 4.7237</strain>
    </source>
</reference>
<feature type="transmembrane region" description="Helical" evidence="7">
    <location>
        <begin position="151"/>
        <end position="175"/>
    </location>
</feature>
<dbReference type="Gene3D" id="3.40.30.10">
    <property type="entry name" value="Glutaredoxin"/>
    <property type="match status" value="1"/>
</dbReference>
<evidence type="ECO:0000256" key="7">
    <source>
        <dbReference type="SAM" id="Phobius"/>
    </source>
</evidence>
<dbReference type="Gene3D" id="2.60.120.260">
    <property type="entry name" value="Galactose-binding domain-like"/>
    <property type="match status" value="1"/>
</dbReference>
<name>A0ABV8HFA4_9ACTN</name>
<feature type="transmembrane region" description="Helical" evidence="7">
    <location>
        <begin position="47"/>
        <end position="71"/>
    </location>
</feature>
<organism evidence="9 10">
    <name type="scientific">Streptomyces polygonati</name>
    <dbReference type="NCBI Taxonomy" id="1617087"/>
    <lineage>
        <taxon>Bacteria</taxon>
        <taxon>Bacillati</taxon>
        <taxon>Actinomycetota</taxon>
        <taxon>Actinomycetes</taxon>
        <taxon>Kitasatosporales</taxon>
        <taxon>Streptomycetaceae</taxon>
        <taxon>Streptomyces</taxon>
    </lineage>
</organism>
<dbReference type="InterPro" id="IPR000866">
    <property type="entry name" value="AhpC/TSA"/>
</dbReference>
<dbReference type="RefSeq" id="WP_386425099.1">
    <property type="nucleotide sequence ID" value="NZ_JBHSBB010000002.1"/>
</dbReference>
<proteinExistence type="predicted"/>
<evidence type="ECO:0000256" key="3">
    <source>
        <dbReference type="ARBA" id="ARBA00022692"/>
    </source>
</evidence>
<comment type="caution">
    <text evidence="9">The sequence shown here is derived from an EMBL/GenBank/DDBJ whole genome shotgun (WGS) entry which is preliminary data.</text>
</comment>
<dbReference type="EMBL" id="JBHSBB010000002">
    <property type="protein sequence ID" value="MFC4030126.1"/>
    <property type="molecule type" value="Genomic_DNA"/>
</dbReference>
<dbReference type="Pfam" id="PF00578">
    <property type="entry name" value="AhpC-TSA"/>
    <property type="match status" value="1"/>
</dbReference>
<gene>
    <name evidence="9" type="ORF">ACFO3J_01415</name>
</gene>
<protein>
    <submittedName>
        <fullName evidence="9">Cytochrome c biogenesis protein DipZ</fullName>
    </submittedName>
</protein>
<dbReference type="InterPro" id="IPR013766">
    <property type="entry name" value="Thioredoxin_domain"/>
</dbReference>
<keyword evidence="4 7" id="KW-1133">Transmembrane helix</keyword>
<dbReference type="PANTHER" id="PTHR42852:SF13">
    <property type="entry name" value="PROTEIN DIPZ"/>
    <property type="match status" value="1"/>
</dbReference>
<accession>A0ABV8HFA4</accession>
<dbReference type="Pfam" id="PF02683">
    <property type="entry name" value="DsbD_TM"/>
    <property type="match status" value="1"/>
</dbReference>
<dbReference type="InterPro" id="IPR003834">
    <property type="entry name" value="Cyt_c_assmbl_TM_dom"/>
</dbReference>
<keyword evidence="5 7" id="KW-0472">Membrane</keyword>
<sequence length="558" mass="58088">MVTLVLIGLVGGFITGVSPCVLPVLPVIFLTAGAAQPGAKGGSRRPYLVVAGLAVSFSVFTLLGTLVLSVLPLPSDTIRWAGLAVLTVLGVAMMFPRVQDLLERPFAYVGRRQVSGGHGGFVLGLALGAVYVPCAGPVLAAITVAGATHRIGAQTVALTLAFAVGTAAPLLFFALAGRGVAERVRAFRERQRSVRFVAGLVVIGLAVALTFNVTDAIQRAIPDYTAKFNQALDNSGAISGLGPQQSQALQACAAEQTAQLLDCGKAPAITGIQQWFNTPGDKPLTQADLTGKVVLVDFWAYSCINCQRAIQHVNAWYQDYRKDGLVVIGVHTPEYAFEHEPANVKAGAARLHIAYPVALDNDYGTWNAFGNDSWPASYLIDSTGQVRHVAIGEGGYGDDESLIRQLLTAAHPGADLPESTDVPDTTPTDPGQTPETYLGAERAQGLANGPLKSGTHSFTLPAAVPADEFGLGGKWSVAAEALTAGSGATMELNFMANDVYLDVGGTGTVIATFGGHTKTFTIAGAPNIYTVVGGSSEQHGTVKLTFSSGLSAYSFTFG</sequence>
<keyword evidence="3 7" id="KW-0812">Transmembrane</keyword>
<evidence type="ECO:0000256" key="1">
    <source>
        <dbReference type="ARBA" id="ARBA00004651"/>
    </source>
</evidence>
<dbReference type="InterPro" id="IPR036249">
    <property type="entry name" value="Thioredoxin-like_sf"/>
</dbReference>
<dbReference type="CDD" id="cd03012">
    <property type="entry name" value="TlpA_like_DipZ_like"/>
    <property type="match status" value="1"/>
</dbReference>
<dbReference type="InterPro" id="IPR041017">
    <property type="entry name" value="Thioredoxin_10"/>
</dbReference>
<comment type="subcellular location">
    <subcellularLocation>
        <location evidence="1">Cell membrane</location>
        <topology evidence="1">Multi-pass membrane protein</topology>
    </subcellularLocation>
</comment>
<keyword evidence="2" id="KW-1003">Cell membrane</keyword>
<evidence type="ECO:0000256" key="5">
    <source>
        <dbReference type="ARBA" id="ARBA00023136"/>
    </source>
</evidence>
<feature type="compositionally biased region" description="Low complexity" evidence="6">
    <location>
        <begin position="420"/>
        <end position="435"/>
    </location>
</feature>